<dbReference type="GeneID" id="93660519"/>
<proteinExistence type="inferred from homology"/>
<evidence type="ECO:0000259" key="4">
    <source>
        <dbReference type="Pfam" id="PF07804"/>
    </source>
</evidence>
<dbReference type="EMBL" id="RBRY01000177">
    <property type="protein sequence ID" value="RMR50441.1"/>
    <property type="molecule type" value="Genomic_DNA"/>
</dbReference>
<evidence type="ECO:0000313" key="6">
    <source>
        <dbReference type="EMBL" id="GFM91099.1"/>
    </source>
</evidence>
<dbReference type="RefSeq" id="WP_095067505.1">
    <property type="nucleotide sequence ID" value="NZ_BLVX01000008.1"/>
</dbReference>
<feature type="domain" description="HipA-like C-terminal" evidence="4">
    <location>
        <begin position="172"/>
        <end position="405"/>
    </location>
</feature>
<accession>A0A3M4VFE9</accession>
<keyword evidence="3" id="KW-0418">Kinase</keyword>
<dbReference type="Proteomes" id="UP000614982">
    <property type="component" value="Unassembled WGS sequence"/>
</dbReference>
<dbReference type="OrthoDB" id="9805913at2"/>
<name>A0A3M4VFE9_PSECI</name>
<dbReference type="InterPro" id="IPR017508">
    <property type="entry name" value="HipA_N1"/>
</dbReference>
<dbReference type="EMBL" id="BLWA01000002">
    <property type="protein sequence ID" value="GFM91099.1"/>
    <property type="molecule type" value="Genomic_DNA"/>
</dbReference>
<dbReference type="AlphaFoldDB" id="A0A3M4VFE9"/>
<sequence length="435" mass="48559">MIARIYLWDVYVGALNWNAEAQIGEFEYAPEFVGTGLEISPIHMPLRAGYTYIFQSLNRDTFKGLPSVLADSLPDDFGNALIDAWLAQQGRSRMTFTPVERLLYQGSRGMGALEYRPALAGEQNKAESIQIDALVRIASEVLSGRESLAERLTAKDPSVDDAALQNLIQIGTSAGGARAKAIIAINDKLEIRSGQVPAPAGFEYWLLKFDVAKNSNVLADSQGYGRIEFAYHLMARAAGITMTECRLLEEGGRAHFMTKRFDRTAQGEKIHMATLCALDHADFRRPGQYSYAEAFTVLRTLGCSRDEAEEFYRRMVFNVIARNQDDHTKNIAFMMDTDGTWYLTPAYDVSWSYLPGSEWVETHQMTINGKRDAFTLDDLLSVARLVRGMDASKVIRQVHDAVMQWPLYAAQAGVAQASIERIGKTHRSYLVGELP</sequence>
<dbReference type="InterPro" id="IPR052028">
    <property type="entry name" value="HipA_Ser/Thr_kinase"/>
</dbReference>
<dbReference type="InterPro" id="IPR012893">
    <property type="entry name" value="HipA-like_C"/>
</dbReference>
<dbReference type="Gene3D" id="1.10.1070.20">
    <property type="match status" value="1"/>
</dbReference>
<dbReference type="PANTHER" id="PTHR37419:SF8">
    <property type="entry name" value="TOXIN YJJJ"/>
    <property type="match status" value="1"/>
</dbReference>
<dbReference type="GO" id="GO:0004674">
    <property type="term" value="F:protein serine/threonine kinase activity"/>
    <property type="evidence" value="ECO:0007669"/>
    <property type="project" value="TreeGrafter"/>
</dbReference>
<dbReference type="Pfam" id="PF07804">
    <property type="entry name" value="HipA_C"/>
    <property type="match status" value="1"/>
</dbReference>
<evidence type="ECO:0000256" key="3">
    <source>
        <dbReference type="ARBA" id="ARBA00022777"/>
    </source>
</evidence>
<dbReference type="Pfam" id="PF13657">
    <property type="entry name" value="Couple_hipA"/>
    <property type="match status" value="1"/>
</dbReference>
<organism evidence="7 8">
    <name type="scientific">Pseudomonas cichorii</name>
    <dbReference type="NCBI Taxonomy" id="36746"/>
    <lineage>
        <taxon>Bacteria</taxon>
        <taxon>Pseudomonadati</taxon>
        <taxon>Pseudomonadota</taxon>
        <taxon>Gammaproteobacteria</taxon>
        <taxon>Pseudomonadales</taxon>
        <taxon>Pseudomonadaceae</taxon>
        <taxon>Pseudomonas</taxon>
    </lineage>
</organism>
<dbReference type="GO" id="GO:0005829">
    <property type="term" value="C:cytosol"/>
    <property type="evidence" value="ECO:0007669"/>
    <property type="project" value="TreeGrafter"/>
</dbReference>
<dbReference type="PANTHER" id="PTHR37419">
    <property type="entry name" value="SERINE/THREONINE-PROTEIN KINASE TOXIN HIPA"/>
    <property type="match status" value="1"/>
</dbReference>
<reference evidence="7 8" key="1">
    <citation type="submission" date="2018-08" db="EMBL/GenBank/DDBJ databases">
        <title>Recombination of ecologically and evolutionarily significant loci maintains genetic cohesion in the Pseudomonas syringae species complex.</title>
        <authorList>
            <person name="Dillon M."/>
            <person name="Thakur S."/>
            <person name="Almeida R.N.D."/>
            <person name="Weir B.S."/>
            <person name="Guttman D.S."/>
        </authorList>
    </citation>
    <scope>NUCLEOTIDE SEQUENCE [LARGE SCALE GENOMIC DNA]</scope>
    <source>
        <strain evidence="7 8">ICMP 6917</strain>
    </source>
</reference>
<gene>
    <name evidence="7" type="ORF">ALP84_02306</name>
    <name evidence="6" type="ORF">PSCICP_10710</name>
</gene>
<comment type="caution">
    <text evidence="7">The sequence shown here is derived from an EMBL/GenBank/DDBJ whole genome shotgun (WGS) entry which is preliminary data.</text>
</comment>
<evidence type="ECO:0000256" key="1">
    <source>
        <dbReference type="ARBA" id="ARBA00010164"/>
    </source>
</evidence>
<evidence type="ECO:0000313" key="9">
    <source>
        <dbReference type="Proteomes" id="UP000614982"/>
    </source>
</evidence>
<evidence type="ECO:0000313" key="8">
    <source>
        <dbReference type="Proteomes" id="UP000278332"/>
    </source>
</evidence>
<evidence type="ECO:0000256" key="2">
    <source>
        <dbReference type="ARBA" id="ARBA00022679"/>
    </source>
</evidence>
<comment type="similarity">
    <text evidence="1">Belongs to the HipA Ser/Thr kinase family.</text>
</comment>
<keyword evidence="9" id="KW-1185">Reference proteome</keyword>
<reference evidence="6 9" key="2">
    <citation type="submission" date="2020-05" db="EMBL/GenBank/DDBJ databases">
        <title>Genetic diversity of Pseudomonas cichorii.</title>
        <authorList>
            <person name="Tani S."/>
            <person name="Yagi H."/>
            <person name="Hashimoto S."/>
            <person name="Iiyama K."/>
            <person name="Furuya N."/>
        </authorList>
    </citation>
    <scope>NUCLEOTIDE SEQUENCE [LARGE SCALE GENOMIC DNA]</scope>
    <source>
        <strain evidence="6 9">LMG 2162</strain>
    </source>
</reference>
<dbReference type="Proteomes" id="UP000278332">
    <property type="component" value="Unassembled WGS sequence"/>
</dbReference>
<evidence type="ECO:0000259" key="5">
    <source>
        <dbReference type="Pfam" id="PF13657"/>
    </source>
</evidence>
<feature type="domain" description="HipA N-terminal subdomain 1" evidence="5">
    <location>
        <begin position="4"/>
        <end position="115"/>
    </location>
</feature>
<keyword evidence="2" id="KW-0808">Transferase</keyword>
<evidence type="ECO:0000313" key="7">
    <source>
        <dbReference type="EMBL" id="RMR50441.1"/>
    </source>
</evidence>
<protein>
    <submittedName>
        <fullName evidence="7">HipA domain-containing protein</fullName>
    </submittedName>
    <submittedName>
        <fullName evidence="6">Toxin HipA</fullName>
    </submittedName>
</protein>